<dbReference type="Proteomes" id="UP000596932">
    <property type="component" value="Unassembled WGS sequence"/>
</dbReference>
<accession>A0A931GJ23</accession>
<dbReference type="AlphaFoldDB" id="A0A931GJ23"/>
<keyword evidence="2" id="KW-1185">Reference proteome</keyword>
<gene>
    <name evidence="1" type="ORF">H3221_19985</name>
</gene>
<evidence type="ECO:0000313" key="1">
    <source>
        <dbReference type="EMBL" id="MBG0837401.1"/>
    </source>
</evidence>
<evidence type="ECO:0000313" key="2">
    <source>
        <dbReference type="Proteomes" id="UP000596932"/>
    </source>
</evidence>
<dbReference type="RefSeq" id="WP_196476439.1">
    <property type="nucleotide sequence ID" value="NZ_JACFYX020000009.1"/>
</dbReference>
<reference evidence="1" key="1">
    <citation type="submission" date="2020-07" db="EMBL/GenBank/DDBJ databases">
        <title>Pseudomonas chaetoceroseae sp. nov., a new member of the Pseudomonas oleovorans group isolated from a culture of Chaetoceros calcitrans.</title>
        <authorList>
            <person name="Girard L."/>
            <person name="Lood C."/>
            <person name="De Mot R."/>
            <person name="Baudart J."/>
        </authorList>
    </citation>
    <scope>NUCLEOTIDE SEQUENCE</scope>
    <source>
        <strain evidence="1">536</strain>
    </source>
</reference>
<name>A0A931GJ23_9PSED</name>
<protein>
    <submittedName>
        <fullName evidence="1">Uncharacterized protein</fullName>
    </submittedName>
</protein>
<proteinExistence type="predicted"/>
<organism evidence="1 2">
    <name type="scientific">Pseudomonas chaetocerotis</name>
    <dbReference type="NCBI Taxonomy" id="2758695"/>
    <lineage>
        <taxon>Bacteria</taxon>
        <taxon>Pseudomonadati</taxon>
        <taxon>Pseudomonadota</taxon>
        <taxon>Gammaproteobacteria</taxon>
        <taxon>Pseudomonadales</taxon>
        <taxon>Pseudomonadaceae</taxon>
        <taxon>Pseudomonas</taxon>
    </lineage>
</organism>
<comment type="caution">
    <text evidence="1">The sequence shown here is derived from an EMBL/GenBank/DDBJ whole genome shotgun (WGS) entry which is preliminary data.</text>
</comment>
<dbReference type="EMBL" id="JACFYX010000022">
    <property type="protein sequence ID" value="MBG0837401.1"/>
    <property type="molecule type" value="Genomic_DNA"/>
</dbReference>
<sequence>MSEQERQYNDAPDDGMDWMLQNLIKVAEAGAGLPVTLTTTGGTVAGHLISGKEYIELVEQDLSNAVPVGGSTEIIESIVEWVQKLSPVFSSYDEGGAYFIHLKEARLDVAGRLVSTGRPWRGNLSHVTGFIIGTFN</sequence>